<keyword evidence="12" id="KW-0902">Two-component regulatory system</keyword>
<keyword evidence="11" id="KW-1133">Transmembrane helix</keyword>
<dbReference type="CDD" id="cd02205">
    <property type="entry name" value="CBS_pair_SF"/>
    <property type="match status" value="2"/>
</dbReference>
<feature type="coiled-coil region" evidence="19">
    <location>
        <begin position="258"/>
        <end position="285"/>
    </location>
</feature>
<dbReference type="CDD" id="cd17546">
    <property type="entry name" value="REC_hyHK_CKI1_RcsC-like"/>
    <property type="match status" value="1"/>
</dbReference>
<evidence type="ECO:0000256" key="4">
    <source>
        <dbReference type="ARBA" id="ARBA00022475"/>
    </source>
</evidence>
<sequence>MFFPRLHSIATRQVVTLPAAATLADALDTMSRHNIRTVVVVDADGYRLILSSLLVSFQVQGIPLDTPLAEVELPAAATLDQDATVLDGLRAIRNRSEHICLVNRDGELAGIVSYSDLAASLDPGLLAETQSLGELLQGSQPLAVAGHLPVREVMALMDQGKFTATIVTHQHQPLGILTQRDVIRLLRAGTQLDQPVQACMSRPVLCLEASATIAQALAFCRERHIKRVVVVDAQGHLHGLVTQKELVSLYYNRWFGLVKDHQQQLDLLNRELREANQALTTLTDEVPAGLIVIDGGGLIIRGNRTASELLGHANDALLGRDVMSLFACTRHQIAGEPAGWLNCHRAGQCISPEACRVLQALKRRQLYQGEDVMVRQDGTELMVELKAKPLGDASVLLLFHEISQAVARSRQLERELRLFVGGPVMVCVWRLGPGWPLGYVSDNVRNILGFSPEQMLEPGFLFTDLIHPDDWPRVRRQTAEALDKGVAFIEQEYRLRNSAGQYQWFRDYSVPDYDTGGQSPLLRGYLVDQTQEIQVRRALEEEERRFRTLFDLYPDGTLLIDPQTTLPLKFNAAAHRNLGYGAEEFATLRIQDYEARERPEEVAIHVEQVMTQGRDDFETLLRHKDGRLIHTNVSVMPMTLGSGMCLLAVFRDITTQKQIEISLRESQERLKLATEAAAIGIWDYDIANDLLLWDEGMLRLYGMAPDDFGGRFQDWQARVLPESVPRVKAAFAALLAGADGGFDEEFQILRMSDGSIRTLRGLAQVRHNERGEAVRVVGVNEDITDRVMAARELAVQEAKFRGLFELSPVGIAMNDYRTGQFLEFNRAINEPAGYTPEEFRQLSYWELTPKRYMAEEEKVLASMEETGFYGPFEKEYIRKDGSRYPVLLNGFKTTDQEGREVIWSIIQDISHIKQAQAAAERASRAKSEFLANMSHEIRTPMNAVIGLTELLLHTALDSRQRDYLEKIRGSSRLLLGILNDILDYSKIEAGKLELDAHPFRLDELVDRMYTLFASTAEAKGIQLRFRLQAAEDQVLEGDSLRLGQVLTNLLSNALKFTERGRVTLQIRQCSEAPHDGRVRLEFAVRDTGIGMDKAQRKKLFQAFSQADTSTTRKYGGTGLGLVISQRLVAQMGGTLAVWSSPGRGSRFHFHLALPGSRQCPMPLSSGGAAATGASRVPCFAGRRILLVEDNALNQQVASEILKKTGAHILLAGNGLEAVNLLEQQAVDLVLMDLQMPVMDGIEATRRIRLRFPQLPVVALSAAVMEDDRERAQAVGMSGYLAKPIHTQTLFDTLSQWLWSGTGEIASVSLPGSPGLLPAHLPGVDLTRGMAVFQDTALYLSMLHRFRVQLQTEFAVLGGLLARSDGQAAKPLLHTLKGLAGTMGARRLEGAARALEQVLADGILPDAPRQAFLDALDELEESLSTLPAAEAIPDAPVDDPDLAARTVGEVHGALHRGEWVSAERWRVVAAWLRHHGDRTLVIELERLMDALEYDRAAALLETLARQAGLELKCDGE</sequence>
<dbReference type="PROSITE" id="PS50112">
    <property type="entry name" value="PAS"/>
    <property type="match status" value="3"/>
</dbReference>
<dbReference type="InterPro" id="IPR035965">
    <property type="entry name" value="PAS-like_dom_sf"/>
</dbReference>
<feature type="domain" description="PAC" evidence="23">
    <location>
        <begin position="489"/>
        <end position="541"/>
    </location>
</feature>
<dbReference type="SMART" id="SM00116">
    <property type="entry name" value="CBS"/>
    <property type="match status" value="4"/>
</dbReference>
<dbReference type="SUPFAM" id="SSF55785">
    <property type="entry name" value="PYP-like sensor domain (PAS domain)"/>
    <property type="match status" value="5"/>
</dbReference>
<protein>
    <recommendedName>
        <fullName evidence="15">Sensory/regulatory protein RpfC</fullName>
        <ecNumber evidence="3">2.7.13.3</ecNumber>
    </recommendedName>
</protein>
<feature type="domain" description="CBS" evidence="25">
    <location>
        <begin position="135"/>
        <end position="192"/>
    </location>
</feature>
<dbReference type="Pfam" id="PF02518">
    <property type="entry name" value="HATPase_c"/>
    <property type="match status" value="1"/>
</dbReference>
<evidence type="ECO:0000256" key="13">
    <source>
        <dbReference type="ARBA" id="ARBA00023136"/>
    </source>
</evidence>
<dbReference type="InterPro" id="IPR004358">
    <property type="entry name" value="Sig_transdc_His_kin-like_C"/>
</dbReference>
<organism evidence="26 27">
    <name type="scientific">Ectothiorhodospira magna</name>
    <dbReference type="NCBI Taxonomy" id="867345"/>
    <lineage>
        <taxon>Bacteria</taxon>
        <taxon>Pseudomonadati</taxon>
        <taxon>Pseudomonadota</taxon>
        <taxon>Gammaproteobacteria</taxon>
        <taxon>Chromatiales</taxon>
        <taxon>Ectothiorhodospiraceae</taxon>
        <taxon>Ectothiorhodospira</taxon>
    </lineage>
</organism>
<dbReference type="InterPro" id="IPR036641">
    <property type="entry name" value="HPT_dom_sf"/>
</dbReference>
<dbReference type="Gene3D" id="3.10.580.10">
    <property type="entry name" value="CBS-domain"/>
    <property type="match status" value="2"/>
</dbReference>
<dbReference type="Pfam" id="PF13426">
    <property type="entry name" value="PAS_9"/>
    <property type="match status" value="2"/>
</dbReference>
<dbReference type="PROSITE" id="PS50109">
    <property type="entry name" value="HIS_KIN"/>
    <property type="match status" value="1"/>
</dbReference>
<dbReference type="GO" id="GO:0005886">
    <property type="term" value="C:plasma membrane"/>
    <property type="evidence" value="ECO:0007669"/>
    <property type="project" value="UniProtKB-SubCell"/>
</dbReference>
<dbReference type="Pfam" id="PF00512">
    <property type="entry name" value="HisKA"/>
    <property type="match status" value="1"/>
</dbReference>
<feature type="domain" description="PAS" evidence="22">
    <location>
        <begin position="666"/>
        <end position="738"/>
    </location>
</feature>
<keyword evidence="10" id="KW-0067">ATP-binding</keyword>
<dbReference type="SUPFAM" id="SSF47384">
    <property type="entry name" value="Homodimeric domain of signal transducing histidine kinase"/>
    <property type="match status" value="1"/>
</dbReference>
<feature type="domain" description="CBS" evidence="25">
    <location>
        <begin position="72"/>
        <end position="128"/>
    </location>
</feature>
<evidence type="ECO:0000256" key="18">
    <source>
        <dbReference type="PROSITE-ProRule" id="PRU00703"/>
    </source>
</evidence>
<evidence type="ECO:0000256" key="5">
    <source>
        <dbReference type="ARBA" id="ARBA00022553"/>
    </source>
</evidence>
<feature type="modified residue" description="4-aspartylphosphate" evidence="17">
    <location>
        <position position="1232"/>
    </location>
</feature>
<name>A0A1H9ARN6_9GAMM</name>
<dbReference type="FunFam" id="3.30.565.10:FF:000010">
    <property type="entry name" value="Sensor histidine kinase RcsC"/>
    <property type="match status" value="1"/>
</dbReference>
<feature type="domain" description="Histidine kinase" evidence="20">
    <location>
        <begin position="932"/>
        <end position="1155"/>
    </location>
</feature>
<dbReference type="CDD" id="cd16922">
    <property type="entry name" value="HATPase_EvgS-ArcB-TorS-like"/>
    <property type="match status" value="1"/>
</dbReference>
<evidence type="ECO:0000256" key="11">
    <source>
        <dbReference type="ARBA" id="ARBA00022989"/>
    </source>
</evidence>
<dbReference type="CDD" id="cd00130">
    <property type="entry name" value="PAS"/>
    <property type="match status" value="4"/>
</dbReference>
<dbReference type="CDD" id="cd00082">
    <property type="entry name" value="HisKA"/>
    <property type="match status" value="1"/>
</dbReference>
<comment type="catalytic activity">
    <reaction evidence="1">
        <text>ATP + protein L-histidine = ADP + protein N-phospho-L-histidine.</text>
        <dbReference type="EC" id="2.7.13.3"/>
    </reaction>
</comment>
<evidence type="ECO:0000256" key="10">
    <source>
        <dbReference type="ARBA" id="ARBA00022840"/>
    </source>
</evidence>
<keyword evidence="9" id="KW-0418">Kinase</keyword>
<dbReference type="Gene3D" id="1.20.120.160">
    <property type="entry name" value="HPT domain"/>
    <property type="match status" value="1"/>
</dbReference>
<dbReference type="PROSITE" id="PS51371">
    <property type="entry name" value="CBS"/>
    <property type="match status" value="4"/>
</dbReference>
<gene>
    <name evidence="26" type="ORF">SAMN05421693_10637</name>
</gene>
<feature type="domain" description="PAC" evidence="23">
    <location>
        <begin position="742"/>
        <end position="795"/>
    </location>
</feature>
<evidence type="ECO:0000313" key="26">
    <source>
        <dbReference type="EMBL" id="SEP79063.1"/>
    </source>
</evidence>
<dbReference type="Pfam" id="PF00571">
    <property type="entry name" value="CBS"/>
    <property type="match status" value="4"/>
</dbReference>
<dbReference type="RefSeq" id="WP_090204375.1">
    <property type="nucleotide sequence ID" value="NZ_FOFO01000006.1"/>
</dbReference>
<evidence type="ECO:0000259" key="25">
    <source>
        <dbReference type="PROSITE" id="PS51371"/>
    </source>
</evidence>
<feature type="domain" description="PAC" evidence="23">
    <location>
        <begin position="615"/>
        <end position="665"/>
    </location>
</feature>
<dbReference type="PRINTS" id="PR00344">
    <property type="entry name" value="BCTRLSENSOR"/>
</dbReference>
<feature type="modified residue" description="Phosphohistidine" evidence="16">
    <location>
        <position position="1373"/>
    </location>
</feature>
<evidence type="ECO:0000256" key="1">
    <source>
        <dbReference type="ARBA" id="ARBA00000085"/>
    </source>
</evidence>
<evidence type="ECO:0000256" key="6">
    <source>
        <dbReference type="ARBA" id="ARBA00022679"/>
    </source>
</evidence>
<dbReference type="SMART" id="SM00091">
    <property type="entry name" value="PAS"/>
    <property type="match status" value="5"/>
</dbReference>
<evidence type="ECO:0000259" key="20">
    <source>
        <dbReference type="PROSITE" id="PS50109"/>
    </source>
</evidence>
<dbReference type="Proteomes" id="UP000199496">
    <property type="component" value="Unassembled WGS sequence"/>
</dbReference>
<dbReference type="GO" id="GO:0005524">
    <property type="term" value="F:ATP binding"/>
    <property type="evidence" value="ECO:0007669"/>
    <property type="project" value="UniProtKB-KW"/>
</dbReference>
<evidence type="ECO:0000256" key="12">
    <source>
        <dbReference type="ARBA" id="ARBA00023012"/>
    </source>
</evidence>
<keyword evidence="27" id="KW-1185">Reference proteome</keyword>
<evidence type="ECO:0000259" key="23">
    <source>
        <dbReference type="PROSITE" id="PS50113"/>
    </source>
</evidence>
<evidence type="ECO:0000256" key="15">
    <source>
        <dbReference type="ARBA" id="ARBA00068150"/>
    </source>
</evidence>
<feature type="domain" description="HPt" evidence="24">
    <location>
        <begin position="1334"/>
        <end position="1429"/>
    </location>
</feature>
<keyword evidence="8" id="KW-0547">Nucleotide-binding</keyword>
<evidence type="ECO:0000259" key="21">
    <source>
        <dbReference type="PROSITE" id="PS50110"/>
    </source>
</evidence>
<dbReference type="InterPro" id="IPR036890">
    <property type="entry name" value="HATPase_C_sf"/>
</dbReference>
<dbReference type="InterPro" id="IPR000014">
    <property type="entry name" value="PAS"/>
</dbReference>
<dbReference type="InterPro" id="IPR036097">
    <property type="entry name" value="HisK_dim/P_sf"/>
</dbReference>
<evidence type="ECO:0000259" key="22">
    <source>
        <dbReference type="PROSITE" id="PS50112"/>
    </source>
</evidence>
<dbReference type="InterPro" id="IPR011006">
    <property type="entry name" value="CheY-like_superfamily"/>
</dbReference>
<dbReference type="Pfam" id="PF01627">
    <property type="entry name" value="Hpt"/>
    <property type="match status" value="1"/>
</dbReference>
<evidence type="ECO:0000256" key="7">
    <source>
        <dbReference type="ARBA" id="ARBA00022692"/>
    </source>
</evidence>
<evidence type="ECO:0000256" key="14">
    <source>
        <dbReference type="ARBA" id="ARBA00064003"/>
    </source>
</evidence>
<dbReference type="PANTHER" id="PTHR45339:SF1">
    <property type="entry name" value="HYBRID SIGNAL TRANSDUCTION HISTIDINE KINASE J"/>
    <property type="match status" value="1"/>
</dbReference>
<proteinExistence type="predicted"/>
<evidence type="ECO:0000256" key="17">
    <source>
        <dbReference type="PROSITE-ProRule" id="PRU00169"/>
    </source>
</evidence>
<keyword evidence="4" id="KW-1003">Cell membrane</keyword>
<dbReference type="InterPro" id="IPR013655">
    <property type="entry name" value="PAS_fold_3"/>
</dbReference>
<dbReference type="Gene3D" id="3.30.565.10">
    <property type="entry name" value="Histidine kinase-like ATPase, C-terminal domain"/>
    <property type="match status" value="1"/>
</dbReference>
<comment type="subunit">
    <text evidence="14">At low DSF concentrations, interacts with RpfF.</text>
</comment>
<feature type="domain" description="PAC" evidence="23">
    <location>
        <begin position="870"/>
        <end position="921"/>
    </location>
</feature>
<evidence type="ECO:0000256" key="16">
    <source>
        <dbReference type="PROSITE-ProRule" id="PRU00110"/>
    </source>
</evidence>
<evidence type="ECO:0000256" key="2">
    <source>
        <dbReference type="ARBA" id="ARBA00004651"/>
    </source>
</evidence>
<dbReference type="GO" id="GO:0000155">
    <property type="term" value="F:phosphorelay sensor kinase activity"/>
    <property type="evidence" value="ECO:0007669"/>
    <property type="project" value="InterPro"/>
</dbReference>
<dbReference type="SMART" id="SM00448">
    <property type="entry name" value="REC"/>
    <property type="match status" value="1"/>
</dbReference>
<dbReference type="InterPro" id="IPR008207">
    <property type="entry name" value="Sig_transdc_His_kin_Hpt_dom"/>
</dbReference>
<keyword evidence="6" id="KW-0808">Transferase</keyword>
<evidence type="ECO:0000256" key="9">
    <source>
        <dbReference type="ARBA" id="ARBA00022777"/>
    </source>
</evidence>
<dbReference type="Gene3D" id="1.10.287.130">
    <property type="match status" value="1"/>
</dbReference>
<dbReference type="SMART" id="SM00387">
    <property type="entry name" value="HATPase_c"/>
    <property type="match status" value="1"/>
</dbReference>
<keyword evidence="7" id="KW-0812">Transmembrane</keyword>
<dbReference type="Gene3D" id="3.30.450.20">
    <property type="entry name" value="PAS domain"/>
    <property type="match status" value="5"/>
</dbReference>
<dbReference type="Pfam" id="PF13188">
    <property type="entry name" value="PAS_8"/>
    <property type="match status" value="1"/>
</dbReference>
<dbReference type="EMBL" id="FOFO01000006">
    <property type="protein sequence ID" value="SEP79063.1"/>
    <property type="molecule type" value="Genomic_DNA"/>
</dbReference>
<feature type="domain" description="PAS" evidence="22">
    <location>
        <begin position="275"/>
        <end position="326"/>
    </location>
</feature>
<evidence type="ECO:0000256" key="8">
    <source>
        <dbReference type="ARBA" id="ARBA00022741"/>
    </source>
</evidence>
<dbReference type="InterPro" id="IPR003594">
    <property type="entry name" value="HATPase_dom"/>
</dbReference>
<dbReference type="InterPro" id="IPR000644">
    <property type="entry name" value="CBS_dom"/>
</dbReference>
<feature type="domain" description="Response regulatory" evidence="21">
    <location>
        <begin position="1183"/>
        <end position="1297"/>
    </location>
</feature>
<dbReference type="SMART" id="SM00388">
    <property type="entry name" value="HisKA"/>
    <property type="match status" value="1"/>
</dbReference>
<keyword evidence="13" id="KW-0472">Membrane</keyword>
<dbReference type="InterPro" id="IPR005467">
    <property type="entry name" value="His_kinase_dom"/>
</dbReference>
<dbReference type="FunFam" id="1.10.287.130:FF:000002">
    <property type="entry name" value="Two-component osmosensing histidine kinase"/>
    <property type="match status" value="1"/>
</dbReference>
<dbReference type="InterPro" id="IPR000700">
    <property type="entry name" value="PAS-assoc_C"/>
</dbReference>
<keyword evidence="5 17" id="KW-0597">Phosphoprotein</keyword>
<accession>A0A1H9ARN6</accession>
<dbReference type="Pfam" id="PF08447">
    <property type="entry name" value="PAS_3"/>
    <property type="match status" value="2"/>
</dbReference>
<keyword evidence="19" id="KW-0175">Coiled coil</keyword>
<comment type="subcellular location">
    <subcellularLocation>
        <location evidence="2">Cell membrane</location>
        <topology evidence="2">Multi-pass membrane protein</topology>
    </subcellularLocation>
</comment>
<dbReference type="InterPro" id="IPR001789">
    <property type="entry name" value="Sig_transdc_resp-reg_receiver"/>
</dbReference>
<feature type="domain" description="CBS" evidence="25">
    <location>
        <begin position="200"/>
        <end position="257"/>
    </location>
</feature>
<dbReference type="Gene3D" id="3.40.50.2300">
    <property type="match status" value="1"/>
</dbReference>
<dbReference type="STRING" id="867345.SAMN05421693_10637"/>
<dbReference type="InterPro" id="IPR003661">
    <property type="entry name" value="HisK_dim/P_dom"/>
</dbReference>
<dbReference type="PROSITE" id="PS50894">
    <property type="entry name" value="HPT"/>
    <property type="match status" value="1"/>
</dbReference>
<dbReference type="PROSITE" id="PS50110">
    <property type="entry name" value="RESPONSE_REGULATORY"/>
    <property type="match status" value="1"/>
</dbReference>
<dbReference type="SMART" id="SM00086">
    <property type="entry name" value="PAC"/>
    <property type="match status" value="5"/>
</dbReference>
<dbReference type="PROSITE" id="PS50113">
    <property type="entry name" value="PAC"/>
    <property type="match status" value="4"/>
</dbReference>
<reference evidence="26 27" key="1">
    <citation type="submission" date="2016-10" db="EMBL/GenBank/DDBJ databases">
        <authorList>
            <person name="de Groot N.N."/>
        </authorList>
    </citation>
    <scope>NUCLEOTIDE SEQUENCE [LARGE SCALE GENOMIC DNA]</scope>
    <source>
        <strain evidence="26 27">B7-7</strain>
    </source>
</reference>
<dbReference type="EC" id="2.7.13.3" evidence="3"/>
<dbReference type="OrthoDB" id="9806130at2"/>
<dbReference type="SUPFAM" id="SSF52172">
    <property type="entry name" value="CheY-like"/>
    <property type="match status" value="1"/>
</dbReference>
<evidence type="ECO:0000256" key="19">
    <source>
        <dbReference type="SAM" id="Coils"/>
    </source>
</evidence>
<dbReference type="InterPro" id="IPR001610">
    <property type="entry name" value="PAC"/>
</dbReference>
<dbReference type="Pfam" id="PF00072">
    <property type="entry name" value="Response_reg"/>
    <property type="match status" value="1"/>
</dbReference>
<keyword evidence="18" id="KW-0129">CBS domain</keyword>
<dbReference type="CDD" id="cd00088">
    <property type="entry name" value="HPT"/>
    <property type="match status" value="1"/>
</dbReference>
<dbReference type="Gene3D" id="2.10.70.100">
    <property type="match status" value="1"/>
</dbReference>
<feature type="domain" description="CBS" evidence="25">
    <location>
        <begin position="10"/>
        <end position="70"/>
    </location>
</feature>
<evidence type="ECO:0000313" key="27">
    <source>
        <dbReference type="Proteomes" id="UP000199496"/>
    </source>
</evidence>
<dbReference type="InterPro" id="IPR046342">
    <property type="entry name" value="CBS_dom_sf"/>
</dbReference>
<dbReference type="SUPFAM" id="SSF55874">
    <property type="entry name" value="ATPase domain of HSP90 chaperone/DNA topoisomerase II/histidine kinase"/>
    <property type="match status" value="1"/>
</dbReference>
<dbReference type="SUPFAM" id="SSF54631">
    <property type="entry name" value="CBS-domain pair"/>
    <property type="match status" value="2"/>
</dbReference>
<evidence type="ECO:0000256" key="3">
    <source>
        <dbReference type="ARBA" id="ARBA00012438"/>
    </source>
</evidence>
<dbReference type="PANTHER" id="PTHR45339">
    <property type="entry name" value="HYBRID SIGNAL TRANSDUCTION HISTIDINE KINASE J"/>
    <property type="match status" value="1"/>
</dbReference>
<dbReference type="SUPFAM" id="SSF47226">
    <property type="entry name" value="Histidine-containing phosphotransfer domain, HPT domain"/>
    <property type="match status" value="1"/>
</dbReference>
<evidence type="ECO:0000259" key="24">
    <source>
        <dbReference type="PROSITE" id="PS50894"/>
    </source>
</evidence>
<dbReference type="NCBIfam" id="TIGR00229">
    <property type="entry name" value="sensory_box"/>
    <property type="match status" value="4"/>
</dbReference>
<feature type="domain" description="PAS" evidence="22">
    <location>
        <begin position="439"/>
        <end position="485"/>
    </location>
</feature>